<evidence type="ECO:0000313" key="1">
    <source>
        <dbReference type="EMBL" id="AUD04301.1"/>
    </source>
</evidence>
<dbReference type="Gene3D" id="3.50.50.60">
    <property type="entry name" value="FAD/NAD(P)-binding domain"/>
    <property type="match status" value="1"/>
</dbReference>
<dbReference type="InterPro" id="IPR005288">
    <property type="entry name" value="NadB"/>
</dbReference>
<dbReference type="Proteomes" id="UP000232883">
    <property type="component" value="Chromosome"/>
</dbReference>
<dbReference type="PANTHER" id="PTHR42716">
    <property type="entry name" value="L-ASPARTATE OXIDASE"/>
    <property type="match status" value="1"/>
</dbReference>
<dbReference type="InterPro" id="IPR036188">
    <property type="entry name" value="FAD/NAD-bd_sf"/>
</dbReference>
<dbReference type="AlphaFoldDB" id="A0A2K8Z382"/>
<accession>A0A2K8Z382</accession>
<dbReference type="GO" id="GO:0009435">
    <property type="term" value="P:NAD+ biosynthetic process"/>
    <property type="evidence" value="ECO:0007669"/>
    <property type="project" value="InterPro"/>
</dbReference>
<name>A0A2K8Z382_9BACT</name>
<dbReference type="Pfam" id="PF12831">
    <property type="entry name" value="FAD_oxidored"/>
    <property type="match status" value="1"/>
</dbReference>
<proteinExistence type="predicted"/>
<dbReference type="GO" id="GO:0008734">
    <property type="term" value="F:L-aspartate oxidase activity"/>
    <property type="evidence" value="ECO:0007669"/>
    <property type="project" value="InterPro"/>
</dbReference>
<reference evidence="1 2" key="1">
    <citation type="submission" date="2017-11" db="EMBL/GenBank/DDBJ databases">
        <title>Taxonomic description and genome sequences of Spirosoma HA7 sp. nov., isolated from pollen microhabitat of Corylus avellana.</title>
        <authorList>
            <person name="Ambika Manirajan B."/>
            <person name="Suarez C."/>
            <person name="Ratering S."/>
            <person name="Geissler-Plaum R."/>
            <person name="Cardinale M."/>
            <person name="Sylvia S."/>
        </authorList>
    </citation>
    <scope>NUCLEOTIDE SEQUENCE [LARGE SCALE GENOMIC DNA]</scope>
    <source>
        <strain evidence="1 2">HA7</strain>
    </source>
</reference>
<dbReference type="EMBL" id="CP025096">
    <property type="protein sequence ID" value="AUD04301.1"/>
    <property type="molecule type" value="Genomic_DNA"/>
</dbReference>
<dbReference type="OrthoDB" id="615715at2"/>
<sequence>MNRRHFIERLSLSSGAALTVPLFSFPDTATAQTHGLLNRSSQAERAADVVIAGGGLGGCAAALAALRNKLTVILTEETDWIGGQMTQQGVPPDEHQWIETHGATQLYRDFRTAIRDYYKQHYPLTDAAKVSKFLNPGDGAVSRLCHEPKVALAVLEQMMAPYLSSGQLTLFLEHKITGADVQGDRVRALKTVSQRTGKEIILTAPYFVDATELGDLLPLTGTEFVTGTESQRETRELHAPEKADPNNCQAFTMCFAMDYVAGENHVIDKPKECDFWRNYVPRVTPVWSGKLLDLSYSNPKTLEPKQLGFHPEGIATGDKLNLWNYRRMISKANFRPGAYIGDISGVNWPQNDYTMGNLIGATDREFKKHVERAKQVSLSLLYWLQTEVPRPDGGQGWPGIRFRPDIMGTEDGLAKYPYVRESRRIKAVFTVLEEHVGAENRALMTGKKEGNTSAEFYDSVGVGYYHIDLHPSTGGNNYIDFGSLPFQIPLGALLPKRMENLLPANKNIGTTHITNGCYRLHPVEWSIGEAAGMLVAYSLNKKVIPRAVREKEQHLADFQKMIRSQGIETHWPKV</sequence>
<dbReference type="RefSeq" id="WP_100990367.1">
    <property type="nucleotide sequence ID" value="NZ_CP025096.1"/>
</dbReference>
<keyword evidence="2" id="KW-1185">Reference proteome</keyword>
<organism evidence="1 2">
    <name type="scientific">Spirosoma pollinicola</name>
    <dbReference type="NCBI Taxonomy" id="2057025"/>
    <lineage>
        <taxon>Bacteria</taxon>
        <taxon>Pseudomonadati</taxon>
        <taxon>Bacteroidota</taxon>
        <taxon>Cytophagia</taxon>
        <taxon>Cytophagales</taxon>
        <taxon>Cytophagaceae</taxon>
        <taxon>Spirosoma</taxon>
    </lineage>
</organism>
<gene>
    <name evidence="1" type="ORF">CWM47_22125</name>
</gene>
<evidence type="ECO:0000313" key="2">
    <source>
        <dbReference type="Proteomes" id="UP000232883"/>
    </source>
</evidence>
<dbReference type="PANTHER" id="PTHR42716:SF1">
    <property type="entry name" value="SLL0471 PROTEIN"/>
    <property type="match status" value="1"/>
</dbReference>
<dbReference type="SUPFAM" id="SSF51905">
    <property type="entry name" value="FAD/NAD(P)-binding domain"/>
    <property type="match status" value="1"/>
</dbReference>
<protein>
    <submittedName>
        <fullName evidence="1">FAD-dependent oxidoreductase</fullName>
    </submittedName>
</protein>
<dbReference type="KEGG" id="spir:CWM47_22125"/>